<evidence type="ECO:0000256" key="3">
    <source>
        <dbReference type="PROSITE-ProRule" id="PRU00023"/>
    </source>
</evidence>
<feature type="region of interest" description="Disordered" evidence="4">
    <location>
        <begin position="387"/>
        <end position="413"/>
    </location>
</feature>
<keyword evidence="1" id="KW-0677">Repeat</keyword>
<dbReference type="Proteomes" id="UP000789595">
    <property type="component" value="Unassembled WGS sequence"/>
</dbReference>
<dbReference type="EMBL" id="CAKKNE010000006">
    <property type="protein sequence ID" value="CAH0380390.1"/>
    <property type="molecule type" value="Genomic_DNA"/>
</dbReference>
<dbReference type="SUPFAM" id="SSF48403">
    <property type="entry name" value="Ankyrin repeat"/>
    <property type="match status" value="1"/>
</dbReference>
<dbReference type="SMART" id="SM00248">
    <property type="entry name" value="ANK"/>
    <property type="match status" value="5"/>
</dbReference>
<dbReference type="PANTHER" id="PTHR24166">
    <property type="entry name" value="ROLLING PEBBLES, ISOFORM B"/>
    <property type="match status" value="1"/>
</dbReference>
<evidence type="ECO:0000256" key="1">
    <source>
        <dbReference type="ARBA" id="ARBA00022737"/>
    </source>
</evidence>
<feature type="compositionally biased region" description="Basic and acidic residues" evidence="4">
    <location>
        <begin position="526"/>
        <end position="536"/>
    </location>
</feature>
<keyword evidence="6" id="KW-1185">Reference proteome</keyword>
<reference evidence="5" key="1">
    <citation type="submission" date="2021-11" db="EMBL/GenBank/DDBJ databases">
        <authorList>
            <consortium name="Genoscope - CEA"/>
            <person name="William W."/>
        </authorList>
    </citation>
    <scope>NUCLEOTIDE SEQUENCE</scope>
</reference>
<comment type="caution">
    <text evidence="5">The sequence shown here is derived from an EMBL/GenBank/DDBJ whole genome shotgun (WGS) entry which is preliminary data.</text>
</comment>
<dbReference type="PANTHER" id="PTHR24166:SF48">
    <property type="entry name" value="PROTEIN VAPYRIN"/>
    <property type="match status" value="1"/>
</dbReference>
<dbReference type="Pfam" id="PF12796">
    <property type="entry name" value="Ank_2"/>
    <property type="match status" value="2"/>
</dbReference>
<protein>
    <recommendedName>
        <fullName evidence="7">ANK_REP_REGION domain-containing protein</fullName>
    </recommendedName>
</protein>
<dbReference type="InterPro" id="IPR002110">
    <property type="entry name" value="Ankyrin_rpt"/>
</dbReference>
<feature type="repeat" description="ANK" evidence="3">
    <location>
        <begin position="163"/>
        <end position="195"/>
    </location>
</feature>
<name>A0A8J2X5B8_9STRA</name>
<accession>A0A8J2X5B8</accession>
<evidence type="ECO:0000313" key="5">
    <source>
        <dbReference type="EMBL" id="CAH0380390.1"/>
    </source>
</evidence>
<evidence type="ECO:0000313" key="6">
    <source>
        <dbReference type="Proteomes" id="UP000789595"/>
    </source>
</evidence>
<evidence type="ECO:0000256" key="2">
    <source>
        <dbReference type="ARBA" id="ARBA00023043"/>
    </source>
</evidence>
<evidence type="ECO:0000256" key="4">
    <source>
        <dbReference type="SAM" id="MobiDB-lite"/>
    </source>
</evidence>
<feature type="region of interest" description="Disordered" evidence="4">
    <location>
        <begin position="502"/>
        <end position="537"/>
    </location>
</feature>
<gene>
    <name evidence="5" type="ORF">PECAL_6P20410</name>
</gene>
<dbReference type="InterPro" id="IPR050889">
    <property type="entry name" value="Dendritic_Spine_Reg/Scaffold"/>
</dbReference>
<dbReference type="OrthoDB" id="78237at2759"/>
<organism evidence="5 6">
    <name type="scientific">Pelagomonas calceolata</name>
    <dbReference type="NCBI Taxonomy" id="35677"/>
    <lineage>
        <taxon>Eukaryota</taxon>
        <taxon>Sar</taxon>
        <taxon>Stramenopiles</taxon>
        <taxon>Ochrophyta</taxon>
        <taxon>Pelagophyceae</taxon>
        <taxon>Pelagomonadales</taxon>
        <taxon>Pelagomonadaceae</taxon>
        <taxon>Pelagomonas</taxon>
    </lineage>
</organism>
<keyword evidence="2 3" id="KW-0040">ANK repeat</keyword>
<sequence length="666" mass="71422">MAALTATLDDEAQEVEDYSAEFDSVSSFASVAGSPRAAAVAAGEDYSTDSFASFAGSPRAAQVAADDYSEDFDSPRAAAAAAGEDYSADFDESYSAEFDNASDDDSLTSWQSLDRARAEARNVPKARQRELEALMGAAAAAGDRYLLLTHLSEGARANASDEEGRTALSLACAADQADAVTCLLQHGALSTRRDKDGRTPLWTACLKGSVECIAALAQDEALAATFDVTYRGLTCAYAAASSGNKDAICALAGVDPMCVQRRCGDRDALACAAERGDATACAVLLEVARWETPVMGATPLERALQAGFVDCASFLLAKMAFSVDLLKGDAKRPSLKRRCFEAAVRSQEATVLTWVLTSADVAALPGSFGEHPPADAPRLLHRARAAARGRRNRAAEMRRPSRRGRSGRRPCSWRPCGRRPGLRALLQRGADPFCADGNGATAVEMAELTEAKSAFPQLLALPALPPDRWYAKEEADVRVEPITGGRWRRRVDESYASYGDSFESFRGTPLPSPGDSYAQDSFHTPELSRSRPESERYSATFEAEPFGVGTRVEARYEGGDEWYAGRRRGRSKSIATQAAVFDPIPEQEVTRFPRSAVAPAARELASKMEAVMEAIDRPPSDPLTYLRALHAKRDDAPPASPDGVEATPAGVDAYLRALRFYTSTGQ</sequence>
<dbReference type="InterPro" id="IPR036770">
    <property type="entry name" value="Ankyrin_rpt-contain_sf"/>
</dbReference>
<proteinExistence type="predicted"/>
<dbReference type="AlphaFoldDB" id="A0A8J2X5B8"/>
<dbReference type="PROSITE" id="PS50088">
    <property type="entry name" value="ANK_REPEAT"/>
    <property type="match status" value="1"/>
</dbReference>
<evidence type="ECO:0008006" key="7">
    <source>
        <dbReference type="Google" id="ProtNLM"/>
    </source>
</evidence>
<dbReference type="Gene3D" id="1.25.40.20">
    <property type="entry name" value="Ankyrin repeat-containing domain"/>
    <property type="match status" value="2"/>
</dbReference>